<evidence type="ECO:0000256" key="7">
    <source>
        <dbReference type="RuleBase" id="RU361270"/>
    </source>
</evidence>
<dbReference type="Pfam" id="PF00576">
    <property type="entry name" value="Transthyretin"/>
    <property type="match status" value="1"/>
</dbReference>
<evidence type="ECO:0000259" key="8">
    <source>
        <dbReference type="Pfam" id="PF00576"/>
    </source>
</evidence>
<name>A0A2S9IGI6_9GAMM</name>
<dbReference type="OrthoDB" id="9792386at2"/>
<dbReference type="GO" id="GO:0006144">
    <property type="term" value="P:purine nucleobase metabolic process"/>
    <property type="evidence" value="ECO:0007669"/>
    <property type="project" value="UniProtKB-KW"/>
</dbReference>
<dbReference type="Proteomes" id="UP000239181">
    <property type="component" value="Unassembled WGS sequence"/>
</dbReference>
<comment type="function">
    <text evidence="2">Catalyzes the hydrolysis of 5-hydroxyisourate (HIU) to 2-oxo-4-hydroxy-4-carboxy-5-ureidoimidazoline (OHCU).</text>
</comment>
<proteinExistence type="inferred from homology"/>
<evidence type="ECO:0000256" key="6">
    <source>
        <dbReference type="ARBA" id="ARBA00022801"/>
    </source>
</evidence>
<evidence type="ECO:0000256" key="5">
    <source>
        <dbReference type="ARBA" id="ARBA00022631"/>
    </source>
</evidence>
<dbReference type="PANTHER" id="PTHR10395">
    <property type="entry name" value="URICASE AND TRANSTHYRETIN-RELATED"/>
    <property type="match status" value="1"/>
</dbReference>
<feature type="domain" description="Transthyretin/hydroxyisourate hydrolase" evidence="8">
    <location>
        <begin position="4"/>
        <end position="107"/>
    </location>
</feature>
<dbReference type="InterPro" id="IPR036817">
    <property type="entry name" value="Transthyretin/HIU_hydrolase_sf"/>
</dbReference>
<dbReference type="EC" id="3.5.2.17" evidence="7"/>
<dbReference type="SUPFAM" id="SSF49472">
    <property type="entry name" value="Transthyretin (synonym: prealbumin)"/>
    <property type="match status" value="1"/>
</dbReference>
<dbReference type="GO" id="GO:0033971">
    <property type="term" value="F:hydroxyisourate hydrolase activity"/>
    <property type="evidence" value="ECO:0007669"/>
    <property type="project" value="UniProtKB-EC"/>
</dbReference>
<comment type="caution">
    <text evidence="9">The sequence shown here is derived from an EMBL/GenBank/DDBJ whole genome shotgun (WGS) entry which is preliminary data.</text>
</comment>
<dbReference type="PANTHER" id="PTHR10395:SF7">
    <property type="entry name" value="5-HYDROXYISOURATE HYDROLASE"/>
    <property type="match status" value="1"/>
</dbReference>
<keyword evidence="10" id="KW-1185">Reference proteome</keyword>
<comment type="subunit">
    <text evidence="4 7">Homotetramer.</text>
</comment>
<protein>
    <recommendedName>
        <fullName evidence="7">5-hydroxyisourate hydrolase</fullName>
        <shortName evidence="7">HIU hydrolase</shortName>
        <shortName evidence="7">HIUHase</shortName>
        <ecNumber evidence="7">3.5.2.17</ecNumber>
    </recommendedName>
</protein>
<dbReference type="CDD" id="cd05822">
    <property type="entry name" value="TLP_HIUase"/>
    <property type="match status" value="1"/>
</dbReference>
<keyword evidence="6 7" id="KW-0378">Hydrolase</keyword>
<gene>
    <name evidence="9" type="primary">uraH</name>
    <name evidence="9" type="ORF">CQW29_04400</name>
</gene>
<evidence type="ECO:0000313" key="9">
    <source>
        <dbReference type="EMBL" id="PRD16913.1"/>
    </source>
</evidence>
<dbReference type="RefSeq" id="WP_105591495.1">
    <property type="nucleotide sequence ID" value="NZ_PDET01000002.1"/>
</dbReference>
<accession>A0A2S9IGI6</accession>
<evidence type="ECO:0000313" key="10">
    <source>
        <dbReference type="Proteomes" id="UP000239181"/>
    </source>
</evidence>
<dbReference type="EMBL" id="PDET01000002">
    <property type="protein sequence ID" value="PRD16913.1"/>
    <property type="molecule type" value="Genomic_DNA"/>
</dbReference>
<keyword evidence="5 7" id="KW-0659">Purine metabolism</keyword>
<reference evidence="9 10" key="1">
    <citation type="submission" date="2017-10" db="EMBL/GenBank/DDBJ databases">
        <title>Draft genome of two endophytic bacteria isolated from 'guarana' Paullinia cupana (Mart.) Ducke.</title>
        <authorList>
            <person name="Siqueira K.A."/>
            <person name="Liotti R.G."/>
            <person name="Mendes T.A."/>
            <person name="Soares M.A."/>
        </authorList>
    </citation>
    <scope>NUCLEOTIDE SEQUENCE [LARGE SCALE GENOMIC DNA]</scope>
    <source>
        <strain evidence="9 10">342</strain>
    </source>
</reference>
<dbReference type="NCBIfam" id="TIGR02962">
    <property type="entry name" value="hdxy_isourate"/>
    <property type="match status" value="1"/>
</dbReference>
<sequence length="108" mass="11391">MTTLSTHILDISTGKPAGGVALRLEQGDQVIASGLTNANGRLGDFAPAPLPPGRYRLVAETGDWFAAKGLETPFPCAQIDFIIPAAADDHYHLPFLIAPGGWSTYRGS</sequence>
<dbReference type="Gene3D" id="2.60.40.180">
    <property type="entry name" value="Transthyretin/hydroxyisourate hydrolase domain"/>
    <property type="match status" value="1"/>
</dbReference>
<dbReference type="InterPro" id="IPR023416">
    <property type="entry name" value="Transthyretin/HIU_hydrolase_d"/>
</dbReference>
<comment type="similarity">
    <text evidence="3 7">Belongs to the transthyretin family. 5-hydroxyisourate hydrolase subfamily.</text>
</comment>
<dbReference type="InterPro" id="IPR014306">
    <property type="entry name" value="Hydroxyisourate_hydrolase"/>
</dbReference>
<dbReference type="AlphaFoldDB" id="A0A2S9IGI6"/>
<evidence type="ECO:0000256" key="2">
    <source>
        <dbReference type="ARBA" id="ARBA00002704"/>
    </source>
</evidence>
<comment type="catalytic activity">
    <reaction evidence="1 7">
        <text>5-hydroxyisourate + H2O = 5-hydroxy-2-oxo-4-ureido-2,5-dihydro-1H-imidazole-5-carboxylate + H(+)</text>
        <dbReference type="Rhea" id="RHEA:23736"/>
        <dbReference type="ChEBI" id="CHEBI:15377"/>
        <dbReference type="ChEBI" id="CHEBI:15378"/>
        <dbReference type="ChEBI" id="CHEBI:18072"/>
        <dbReference type="ChEBI" id="CHEBI:58639"/>
        <dbReference type="EC" id="3.5.2.17"/>
    </reaction>
</comment>
<organism evidence="9 10">
    <name type="scientific">Pantoea coffeiphila</name>
    <dbReference type="NCBI Taxonomy" id="1465635"/>
    <lineage>
        <taxon>Bacteria</taxon>
        <taxon>Pseudomonadati</taxon>
        <taxon>Pseudomonadota</taxon>
        <taxon>Gammaproteobacteria</taxon>
        <taxon>Enterobacterales</taxon>
        <taxon>Erwiniaceae</taxon>
        <taxon>Pantoea</taxon>
    </lineage>
</organism>
<evidence type="ECO:0000256" key="4">
    <source>
        <dbReference type="ARBA" id="ARBA00011881"/>
    </source>
</evidence>
<evidence type="ECO:0000256" key="3">
    <source>
        <dbReference type="ARBA" id="ARBA00009850"/>
    </source>
</evidence>
<evidence type="ECO:0000256" key="1">
    <source>
        <dbReference type="ARBA" id="ARBA00001043"/>
    </source>
</evidence>